<proteinExistence type="predicted"/>
<evidence type="ECO:0008006" key="3">
    <source>
        <dbReference type="Google" id="ProtNLM"/>
    </source>
</evidence>
<dbReference type="HOGENOM" id="CLU_3113119_0_0_2"/>
<organism evidence="1 2">
    <name type="scientific">Methanobacterium paludis (strain DSM 25820 / JCM 18151 / SWAN1)</name>
    <dbReference type="NCBI Taxonomy" id="868131"/>
    <lineage>
        <taxon>Archaea</taxon>
        <taxon>Methanobacteriati</taxon>
        <taxon>Methanobacteriota</taxon>
        <taxon>Methanomada group</taxon>
        <taxon>Methanobacteria</taxon>
        <taxon>Methanobacteriales</taxon>
        <taxon>Methanobacteriaceae</taxon>
        <taxon>Methanobacterium</taxon>
    </lineage>
</organism>
<accession>F6D4X2</accession>
<protein>
    <recommendedName>
        <fullName evidence="3">DUF4177 domain-containing protein</fullName>
    </recommendedName>
</protein>
<dbReference type="KEGG" id="mew:MSWAN_1832"/>
<dbReference type="EMBL" id="CP002772">
    <property type="protein sequence ID" value="AEG18843.1"/>
    <property type="molecule type" value="Genomic_DNA"/>
</dbReference>
<evidence type="ECO:0000313" key="2">
    <source>
        <dbReference type="Proteomes" id="UP000009231"/>
    </source>
</evidence>
<sequence length="50" mass="5756">MNSIKSLQANNPDALTKLIEDELKKGWTLITITSIYHPMTGEKHFAWLKK</sequence>
<dbReference type="GeneID" id="42441943"/>
<dbReference type="AlphaFoldDB" id="F6D4X2"/>
<dbReference type="Proteomes" id="UP000009231">
    <property type="component" value="Chromosome"/>
</dbReference>
<gene>
    <name evidence="1" type="ordered locus">MSWAN_1832</name>
</gene>
<evidence type="ECO:0000313" key="1">
    <source>
        <dbReference type="EMBL" id="AEG18843.1"/>
    </source>
</evidence>
<reference evidence="1 2" key="1">
    <citation type="journal article" date="2014" name="Int. J. Syst. Evol. Microbiol.">
        <title>Methanobacterium paludis sp. nov. and a novel strain of Methanobacterium lacus isolated from northern peatlands.</title>
        <authorList>
            <person name="Cadillo-Quiroz H."/>
            <person name="Brauer S.L."/>
            <person name="Goodson N."/>
            <person name="Yavitt J.B."/>
            <person name="Zinder S.H."/>
        </authorList>
    </citation>
    <scope>NUCLEOTIDE SEQUENCE [LARGE SCALE GENOMIC DNA]</scope>
    <source>
        <strain evidence="2">DSM 25820 / JCM 18151 / SWAN1</strain>
    </source>
</reference>
<dbReference type="RefSeq" id="WP_013826342.1">
    <property type="nucleotide sequence ID" value="NC_015574.1"/>
</dbReference>
<keyword evidence="2" id="KW-1185">Reference proteome</keyword>
<name>F6D4X2_METPW</name>